<organism evidence="1">
    <name type="scientific">Anguilla anguilla</name>
    <name type="common">European freshwater eel</name>
    <name type="synonym">Muraena anguilla</name>
    <dbReference type="NCBI Taxonomy" id="7936"/>
    <lineage>
        <taxon>Eukaryota</taxon>
        <taxon>Metazoa</taxon>
        <taxon>Chordata</taxon>
        <taxon>Craniata</taxon>
        <taxon>Vertebrata</taxon>
        <taxon>Euteleostomi</taxon>
        <taxon>Actinopterygii</taxon>
        <taxon>Neopterygii</taxon>
        <taxon>Teleostei</taxon>
        <taxon>Anguilliformes</taxon>
        <taxon>Anguillidae</taxon>
        <taxon>Anguilla</taxon>
    </lineage>
</organism>
<accession>A0A0E9T038</accession>
<dbReference type="AlphaFoldDB" id="A0A0E9T038"/>
<proteinExistence type="predicted"/>
<reference evidence="1" key="2">
    <citation type="journal article" date="2015" name="Fish Shellfish Immunol.">
        <title>Early steps in the European eel (Anguilla anguilla)-Vibrio vulnificus interaction in the gills: Role of the RtxA13 toxin.</title>
        <authorList>
            <person name="Callol A."/>
            <person name="Pajuelo D."/>
            <person name="Ebbesson L."/>
            <person name="Teles M."/>
            <person name="MacKenzie S."/>
            <person name="Amaro C."/>
        </authorList>
    </citation>
    <scope>NUCLEOTIDE SEQUENCE</scope>
</reference>
<sequence>MAQLTGYCFLKSLVKRHCHVKTTVKEAYVLVLYPGGKSS</sequence>
<reference evidence="1" key="1">
    <citation type="submission" date="2014-11" db="EMBL/GenBank/DDBJ databases">
        <authorList>
            <person name="Amaro Gonzalez C."/>
        </authorList>
    </citation>
    <scope>NUCLEOTIDE SEQUENCE</scope>
</reference>
<evidence type="ECO:0000313" key="1">
    <source>
        <dbReference type="EMBL" id="JAH46969.1"/>
    </source>
</evidence>
<protein>
    <submittedName>
        <fullName evidence="1">Uncharacterized protein</fullName>
    </submittedName>
</protein>
<name>A0A0E9T038_ANGAN</name>
<dbReference type="EMBL" id="GBXM01061608">
    <property type="protein sequence ID" value="JAH46969.1"/>
    <property type="molecule type" value="Transcribed_RNA"/>
</dbReference>